<feature type="region of interest" description="Disordered" evidence="7">
    <location>
        <begin position="348"/>
        <end position="383"/>
    </location>
</feature>
<dbReference type="InterPro" id="IPR030184">
    <property type="entry name" value="WAT1-related"/>
</dbReference>
<gene>
    <name evidence="9" type="ORF">ACJIZ3_008230</name>
</gene>
<organism evidence="9 10">
    <name type="scientific">Penstemon smallii</name>
    <dbReference type="NCBI Taxonomy" id="265156"/>
    <lineage>
        <taxon>Eukaryota</taxon>
        <taxon>Viridiplantae</taxon>
        <taxon>Streptophyta</taxon>
        <taxon>Embryophyta</taxon>
        <taxon>Tracheophyta</taxon>
        <taxon>Spermatophyta</taxon>
        <taxon>Magnoliopsida</taxon>
        <taxon>eudicotyledons</taxon>
        <taxon>Gunneridae</taxon>
        <taxon>Pentapetalae</taxon>
        <taxon>asterids</taxon>
        <taxon>lamiids</taxon>
        <taxon>Lamiales</taxon>
        <taxon>Plantaginaceae</taxon>
        <taxon>Cheloneae</taxon>
        <taxon>Penstemon</taxon>
    </lineage>
</organism>
<protein>
    <recommendedName>
        <fullName evidence="6">WAT1-related protein</fullName>
    </recommendedName>
</protein>
<proteinExistence type="inferred from homology"/>
<keyword evidence="5 6" id="KW-0472">Membrane</keyword>
<evidence type="ECO:0000313" key="10">
    <source>
        <dbReference type="Proteomes" id="UP001634393"/>
    </source>
</evidence>
<comment type="subcellular location">
    <subcellularLocation>
        <location evidence="1 6">Membrane</location>
        <topology evidence="1 6">Multi-pass membrane protein</topology>
    </subcellularLocation>
</comment>
<feature type="domain" description="EamA" evidence="8">
    <location>
        <begin position="197"/>
        <end position="336"/>
    </location>
</feature>
<comment type="caution">
    <text evidence="9">The sequence shown here is derived from an EMBL/GenBank/DDBJ whole genome shotgun (WGS) entry which is preliminary data.</text>
</comment>
<dbReference type="AlphaFoldDB" id="A0ABD3T978"/>
<evidence type="ECO:0000259" key="8">
    <source>
        <dbReference type="Pfam" id="PF00892"/>
    </source>
</evidence>
<feature type="compositionally biased region" description="Low complexity" evidence="7">
    <location>
        <begin position="169"/>
        <end position="183"/>
    </location>
</feature>
<accession>A0ABD3T978</accession>
<dbReference type="GO" id="GO:0016020">
    <property type="term" value="C:membrane"/>
    <property type="evidence" value="ECO:0007669"/>
    <property type="project" value="UniProtKB-SubCell"/>
</dbReference>
<evidence type="ECO:0000256" key="3">
    <source>
        <dbReference type="ARBA" id="ARBA00022692"/>
    </source>
</evidence>
<name>A0ABD3T978_9LAMI</name>
<keyword evidence="3 6" id="KW-0812">Transmembrane</keyword>
<feature type="transmembrane region" description="Helical" evidence="6">
    <location>
        <begin position="73"/>
        <end position="95"/>
    </location>
</feature>
<evidence type="ECO:0000256" key="1">
    <source>
        <dbReference type="ARBA" id="ARBA00004141"/>
    </source>
</evidence>
<keyword evidence="10" id="KW-1185">Reference proteome</keyword>
<dbReference type="SUPFAM" id="SSF103481">
    <property type="entry name" value="Multidrug resistance efflux transporter EmrE"/>
    <property type="match status" value="2"/>
</dbReference>
<feature type="transmembrane region" description="Helical" evidence="6">
    <location>
        <begin position="319"/>
        <end position="338"/>
    </location>
</feature>
<reference evidence="9 10" key="1">
    <citation type="submission" date="2024-12" db="EMBL/GenBank/DDBJ databases">
        <title>The unique morphological basis and parallel evolutionary history of personate flowers in Penstemon.</title>
        <authorList>
            <person name="Depatie T.H."/>
            <person name="Wessinger C.A."/>
        </authorList>
    </citation>
    <scope>NUCLEOTIDE SEQUENCE [LARGE SCALE GENOMIC DNA]</scope>
    <source>
        <strain evidence="9">WTNN_2</strain>
        <tissue evidence="9">Leaf</tissue>
    </source>
</reference>
<dbReference type="InterPro" id="IPR037185">
    <property type="entry name" value="EmrE-like"/>
</dbReference>
<evidence type="ECO:0000256" key="5">
    <source>
        <dbReference type="ARBA" id="ARBA00023136"/>
    </source>
</evidence>
<feature type="transmembrane region" description="Helical" evidence="6">
    <location>
        <begin position="44"/>
        <end position="61"/>
    </location>
</feature>
<comment type="similarity">
    <text evidence="2 6">Belongs to the drug/metabolite transporter (DMT) superfamily. Plant drug/metabolite exporter (P-DME) (TC 2.A.7.4) family.</text>
</comment>
<keyword evidence="4 6" id="KW-1133">Transmembrane helix</keyword>
<feature type="transmembrane region" description="Helical" evidence="6">
    <location>
        <begin position="267"/>
        <end position="285"/>
    </location>
</feature>
<feature type="domain" description="EamA" evidence="8">
    <location>
        <begin position="11"/>
        <end position="151"/>
    </location>
</feature>
<feature type="transmembrane region" description="Helical" evidence="6">
    <location>
        <begin position="12"/>
        <end position="32"/>
    </location>
</feature>
<dbReference type="Pfam" id="PF00892">
    <property type="entry name" value="EamA"/>
    <property type="match status" value="2"/>
</dbReference>
<feature type="transmembrane region" description="Helical" evidence="6">
    <location>
        <begin position="227"/>
        <end position="247"/>
    </location>
</feature>
<feature type="transmembrane region" description="Helical" evidence="6">
    <location>
        <begin position="101"/>
        <end position="124"/>
    </location>
</feature>
<evidence type="ECO:0000256" key="7">
    <source>
        <dbReference type="SAM" id="MobiDB-lite"/>
    </source>
</evidence>
<evidence type="ECO:0000256" key="4">
    <source>
        <dbReference type="ARBA" id="ARBA00022989"/>
    </source>
</evidence>
<dbReference type="PANTHER" id="PTHR31218">
    <property type="entry name" value="WAT1-RELATED PROTEIN"/>
    <property type="match status" value="1"/>
</dbReference>
<dbReference type="InterPro" id="IPR000620">
    <property type="entry name" value="EamA_dom"/>
</dbReference>
<feature type="transmembrane region" description="Helical" evidence="6">
    <location>
        <begin position="292"/>
        <end position="313"/>
    </location>
</feature>
<feature type="region of interest" description="Disordered" evidence="7">
    <location>
        <begin position="165"/>
        <end position="191"/>
    </location>
</feature>
<sequence length="383" mass="41631">MESKIVKKLKIYVGVILLQFGFAGFAIVAKFALNKGTSHYTFSVYRNAIAAVVFAPFAFVLERKIRPRMTLPILLKIMLLGLLDPVIGQNLFYAGMTYTSATFTAALCNVLPALTFLMAWILRVERVNVKKLPSQSKIMGTLVTVSGAMIMTLIRGSEIGLPWTKHQHQQQQQHNNNNNNNNNAHSSNGAGQQSPIKGALMIGASNIGYSLFYILQAITLKSYPAGLSLTSLICMIGALQGAALTLVVERGNTAIWSIGWDAKFLAYAYGGIISSGITYYVSGVIMKEKGPVFVTSFNPLNMVIVAVLSSFIFAEKLDVGKIAGSMVIIVGLYLVIWGKSKEQLETTSSDAKSIQKQHTSSSTEGHTHKDVSQTIPDVDNNIV</sequence>
<feature type="compositionally biased region" description="Polar residues" evidence="7">
    <location>
        <begin position="348"/>
        <end position="364"/>
    </location>
</feature>
<dbReference type="Proteomes" id="UP001634393">
    <property type="component" value="Unassembled WGS sequence"/>
</dbReference>
<evidence type="ECO:0000256" key="6">
    <source>
        <dbReference type="RuleBase" id="RU363077"/>
    </source>
</evidence>
<dbReference type="EMBL" id="JBJXBP010000004">
    <property type="protein sequence ID" value="KAL3833494.1"/>
    <property type="molecule type" value="Genomic_DNA"/>
</dbReference>
<evidence type="ECO:0000256" key="2">
    <source>
        <dbReference type="ARBA" id="ARBA00007635"/>
    </source>
</evidence>
<evidence type="ECO:0000313" key="9">
    <source>
        <dbReference type="EMBL" id="KAL3833494.1"/>
    </source>
</evidence>